<dbReference type="InterPro" id="IPR048517">
    <property type="entry name" value="DENR_N"/>
</dbReference>
<dbReference type="GO" id="GO:0003729">
    <property type="term" value="F:mRNA binding"/>
    <property type="evidence" value="ECO:0007669"/>
    <property type="project" value="TreeGrafter"/>
</dbReference>
<accession>A0A834MIY3</accession>
<dbReference type="InterPro" id="IPR005873">
    <property type="entry name" value="DENR_eukaryotes"/>
</dbReference>
<dbReference type="AlphaFoldDB" id="A0A834MIY3"/>
<dbReference type="CDD" id="cd11607">
    <property type="entry name" value="DENR_C"/>
    <property type="match status" value="1"/>
</dbReference>
<dbReference type="GO" id="GO:0003743">
    <property type="term" value="F:translation initiation factor activity"/>
    <property type="evidence" value="ECO:0007669"/>
    <property type="project" value="InterPro"/>
</dbReference>
<sequence>MAEVNRLKIGPKEGVNYPIQVTYCGNCTMPIEYCEYYPDYDKCKQWLEKHLPTEFEKVKIGDNETPTGEEEKKRQKRGGKGIIKTKKKEEGPKQVCVSRAPRGKKKSVTVVTGLSTFDIDLKVAAKFFGQRFACGSSVTGDDEIVIQGDVKDDLFDVIPDKWPEIDEDLIEDLGDQKR</sequence>
<dbReference type="Pfam" id="PF01253">
    <property type="entry name" value="SUI1"/>
    <property type="match status" value="1"/>
</dbReference>
<dbReference type="PANTHER" id="PTHR12789">
    <property type="entry name" value="DENSITY-REGULATED PROTEIN HOMOLOG"/>
    <property type="match status" value="1"/>
</dbReference>
<dbReference type="InterPro" id="IPR001950">
    <property type="entry name" value="SUI1"/>
</dbReference>
<dbReference type="InterPro" id="IPR036877">
    <property type="entry name" value="SUI1_dom_sf"/>
</dbReference>
<evidence type="ECO:0000256" key="1">
    <source>
        <dbReference type="ARBA" id="ARBA00007514"/>
    </source>
</evidence>
<dbReference type="GO" id="GO:0001731">
    <property type="term" value="P:formation of translation preinitiation complex"/>
    <property type="evidence" value="ECO:0007669"/>
    <property type="project" value="TreeGrafter"/>
</dbReference>
<evidence type="ECO:0000313" key="5">
    <source>
        <dbReference type="EMBL" id="KAF7281880.1"/>
    </source>
</evidence>
<dbReference type="Gene3D" id="3.30.780.10">
    <property type="entry name" value="SUI1-like domain"/>
    <property type="match status" value="1"/>
</dbReference>
<dbReference type="EMBL" id="JAACXV010000215">
    <property type="protein sequence ID" value="KAF7281880.1"/>
    <property type="molecule type" value="Genomic_DNA"/>
</dbReference>
<feature type="domain" description="SUI1" evidence="4">
    <location>
        <begin position="95"/>
        <end position="162"/>
    </location>
</feature>
<feature type="compositionally biased region" description="Basic residues" evidence="3">
    <location>
        <begin position="74"/>
        <end position="86"/>
    </location>
</feature>
<dbReference type="Proteomes" id="UP000625711">
    <property type="component" value="Unassembled WGS sequence"/>
</dbReference>
<protein>
    <recommendedName>
        <fullName evidence="2">Density-regulated protein</fullName>
    </recommendedName>
</protein>
<dbReference type="NCBIfam" id="TIGR01159">
    <property type="entry name" value="DRP1"/>
    <property type="match status" value="1"/>
</dbReference>
<dbReference type="SUPFAM" id="SSF55159">
    <property type="entry name" value="eIF1-like"/>
    <property type="match status" value="1"/>
</dbReference>
<evidence type="ECO:0000256" key="2">
    <source>
        <dbReference type="RuleBase" id="RU361273"/>
    </source>
</evidence>
<dbReference type="PROSITE" id="PS50296">
    <property type="entry name" value="SUI1"/>
    <property type="match status" value="1"/>
</dbReference>
<dbReference type="OrthoDB" id="277199at2759"/>
<proteinExistence type="inferred from homology"/>
<organism evidence="5 6">
    <name type="scientific">Rhynchophorus ferrugineus</name>
    <name type="common">Red palm weevil</name>
    <name type="synonym">Curculio ferrugineus</name>
    <dbReference type="NCBI Taxonomy" id="354439"/>
    <lineage>
        <taxon>Eukaryota</taxon>
        <taxon>Metazoa</taxon>
        <taxon>Ecdysozoa</taxon>
        <taxon>Arthropoda</taxon>
        <taxon>Hexapoda</taxon>
        <taxon>Insecta</taxon>
        <taxon>Pterygota</taxon>
        <taxon>Neoptera</taxon>
        <taxon>Endopterygota</taxon>
        <taxon>Coleoptera</taxon>
        <taxon>Polyphaga</taxon>
        <taxon>Cucujiformia</taxon>
        <taxon>Curculionidae</taxon>
        <taxon>Dryophthorinae</taxon>
        <taxon>Rhynchophorus</taxon>
    </lineage>
</organism>
<dbReference type="PANTHER" id="PTHR12789:SF0">
    <property type="entry name" value="DENSITY-REGULATED PROTEIN"/>
    <property type="match status" value="1"/>
</dbReference>
<comment type="similarity">
    <text evidence="1 2">Belongs to the DENR family.</text>
</comment>
<dbReference type="InterPro" id="IPR046447">
    <property type="entry name" value="DENR_C"/>
</dbReference>
<reference evidence="5" key="1">
    <citation type="submission" date="2020-08" db="EMBL/GenBank/DDBJ databases">
        <title>Genome sequencing and assembly of the red palm weevil Rhynchophorus ferrugineus.</title>
        <authorList>
            <person name="Dias G.B."/>
            <person name="Bergman C.M."/>
            <person name="Manee M."/>
        </authorList>
    </citation>
    <scope>NUCLEOTIDE SEQUENCE</scope>
    <source>
        <strain evidence="5">AA-2017</strain>
        <tissue evidence="5">Whole larva</tissue>
    </source>
</reference>
<evidence type="ECO:0000259" key="4">
    <source>
        <dbReference type="PROSITE" id="PS50296"/>
    </source>
</evidence>
<dbReference type="GO" id="GO:0002188">
    <property type="term" value="P:translation reinitiation"/>
    <property type="evidence" value="ECO:0007669"/>
    <property type="project" value="TreeGrafter"/>
</dbReference>
<dbReference type="InterPro" id="IPR050318">
    <property type="entry name" value="DENR/SUI1_TIF"/>
</dbReference>
<evidence type="ECO:0000256" key="3">
    <source>
        <dbReference type="SAM" id="MobiDB-lite"/>
    </source>
</evidence>
<feature type="region of interest" description="Disordered" evidence="3">
    <location>
        <begin position="60"/>
        <end position="100"/>
    </location>
</feature>
<gene>
    <name evidence="5" type="ORF">GWI33_004081</name>
</gene>
<evidence type="ECO:0000313" key="6">
    <source>
        <dbReference type="Proteomes" id="UP000625711"/>
    </source>
</evidence>
<keyword evidence="6" id="KW-1185">Reference proteome</keyword>
<comment type="caution">
    <text evidence="5">The sequence shown here is derived from an EMBL/GenBank/DDBJ whole genome shotgun (WGS) entry which is preliminary data.</text>
</comment>
<dbReference type="Pfam" id="PF21023">
    <property type="entry name" value="DENR_N"/>
    <property type="match status" value="1"/>
</dbReference>
<dbReference type="FunFam" id="3.30.780.10:FF:000004">
    <property type="entry name" value="density-regulated protein-like"/>
    <property type="match status" value="1"/>
</dbReference>
<name>A0A834MIY3_RHYFE</name>